<keyword evidence="3 9" id="KW-0813">Transport</keyword>
<keyword evidence="5 9" id="KW-0812">Transmembrane</keyword>
<dbReference type="PANTHER" id="PTHR30614:SF20">
    <property type="entry name" value="GLUTAMINE TRANSPORT SYSTEM PERMEASE PROTEIN GLNP"/>
    <property type="match status" value="1"/>
</dbReference>
<dbReference type="NCBIfam" id="TIGR01726">
    <property type="entry name" value="HEQRo_perm_3TM"/>
    <property type="match status" value="1"/>
</dbReference>
<evidence type="ECO:0000256" key="7">
    <source>
        <dbReference type="ARBA" id="ARBA00022989"/>
    </source>
</evidence>
<dbReference type="PANTHER" id="PTHR30614">
    <property type="entry name" value="MEMBRANE COMPONENT OF AMINO ACID ABC TRANSPORTER"/>
    <property type="match status" value="1"/>
</dbReference>
<accession>A0A101EQQ9</accession>
<evidence type="ECO:0000256" key="1">
    <source>
        <dbReference type="ARBA" id="ARBA00004651"/>
    </source>
</evidence>
<dbReference type="CDD" id="cd06261">
    <property type="entry name" value="TM_PBP2"/>
    <property type="match status" value="1"/>
</dbReference>
<keyword evidence="6" id="KW-0029">Amino-acid transport</keyword>
<dbReference type="GO" id="GO:0022857">
    <property type="term" value="F:transmembrane transporter activity"/>
    <property type="evidence" value="ECO:0007669"/>
    <property type="project" value="InterPro"/>
</dbReference>
<dbReference type="InterPro" id="IPR000515">
    <property type="entry name" value="MetI-like"/>
</dbReference>
<dbReference type="RefSeq" id="WP_011942990.1">
    <property type="nucleotide sequence ID" value="NZ_DAITJQ010000003.1"/>
</dbReference>
<dbReference type="Gene3D" id="1.10.3720.10">
    <property type="entry name" value="MetI-like"/>
    <property type="match status" value="1"/>
</dbReference>
<feature type="domain" description="ABC transmembrane type-1" evidence="10">
    <location>
        <begin position="19"/>
        <end position="207"/>
    </location>
</feature>
<keyword evidence="7 9" id="KW-1133">Transmembrane helix</keyword>
<dbReference type="InterPro" id="IPR035906">
    <property type="entry name" value="MetI-like_sf"/>
</dbReference>
<dbReference type="PROSITE" id="PS50928">
    <property type="entry name" value="ABC_TM1"/>
    <property type="match status" value="1"/>
</dbReference>
<keyword evidence="4" id="KW-1003">Cell membrane</keyword>
<dbReference type="Proteomes" id="UP000058636">
    <property type="component" value="Unassembled WGS sequence"/>
</dbReference>
<dbReference type="AlphaFoldDB" id="A0A101EQQ9"/>
<feature type="transmembrane region" description="Helical" evidence="9">
    <location>
        <begin position="23"/>
        <end position="45"/>
    </location>
</feature>
<evidence type="ECO:0000256" key="6">
    <source>
        <dbReference type="ARBA" id="ARBA00022970"/>
    </source>
</evidence>
<dbReference type="PATRIC" id="fig|93930.3.peg.1828"/>
<evidence type="ECO:0000256" key="2">
    <source>
        <dbReference type="ARBA" id="ARBA00010072"/>
    </source>
</evidence>
<organism evidence="11 12">
    <name type="scientific">Thermotoga petrophila</name>
    <dbReference type="NCBI Taxonomy" id="93929"/>
    <lineage>
        <taxon>Bacteria</taxon>
        <taxon>Thermotogati</taxon>
        <taxon>Thermotogota</taxon>
        <taxon>Thermotogae</taxon>
        <taxon>Thermotogales</taxon>
        <taxon>Thermotogaceae</taxon>
        <taxon>Thermotoga</taxon>
    </lineage>
</organism>
<dbReference type="GO" id="GO:0006865">
    <property type="term" value="P:amino acid transport"/>
    <property type="evidence" value="ECO:0007669"/>
    <property type="project" value="UniProtKB-KW"/>
</dbReference>
<dbReference type="OMA" id="YRVIETW"/>
<gene>
    <name evidence="11" type="ORF">XD57_0973</name>
</gene>
<comment type="similarity">
    <text evidence="2">Belongs to the binding-protein-dependent transport system permease family. HisMQ subfamily.</text>
</comment>
<evidence type="ECO:0000259" key="10">
    <source>
        <dbReference type="PROSITE" id="PS50928"/>
    </source>
</evidence>
<evidence type="ECO:0000313" key="11">
    <source>
        <dbReference type="EMBL" id="KUK22924.1"/>
    </source>
</evidence>
<evidence type="ECO:0000256" key="4">
    <source>
        <dbReference type="ARBA" id="ARBA00022475"/>
    </source>
</evidence>
<keyword evidence="8 9" id="KW-0472">Membrane</keyword>
<name>A0A101EQQ9_9THEM</name>
<dbReference type="InterPro" id="IPR010065">
    <property type="entry name" value="AA_ABC_transptr_permease_3TM"/>
</dbReference>
<evidence type="ECO:0000256" key="5">
    <source>
        <dbReference type="ARBA" id="ARBA00022692"/>
    </source>
</evidence>
<proteinExistence type="inferred from homology"/>
<dbReference type="FunFam" id="1.10.3720.10:FF:000033">
    <property type="entry name" value="Polar amino acid ABC transporter permease"/>
    <property type="match status" value="1"/>
</dbReference>
<evidence type="ECO:0000256" key="8">
    <source>
        <dbReference type="ARBA" id="ARBA00023136"/>
    </source>
</evidence>
<evidence type="ECO:0000256" key="9">
    <source>
        <dbReference type="RuleBase" id="RU363032"/>
    </source>
</evidence>
<feature type="transmembrane region" description="Helical" evidence="9">
    <location>
        <begin position="186"/>
        <end position="207"/>
    </location>
</feature>
<dbReference type="InterPro" id="IPR043429">
    <property type="entry name" value="ArtM/GltK/GlnP/TcyL/YhdX-like"/>
</dbReference>
<evidence type="ECO:0000256" key="3">
    <source>
        <dbReference type="ARBA" id="ARBA00022448"/>
    </source>
</evidence>
<dbReference type="Pfam" id="PF00528">
    <property type="entry name" value="BPD_transp_1"/>
    <property type="match status" value="1"/>
</dbReference>
<dbReference type="SUPFAM" id="SSF161098">
    <property type="entry name" value="MetI-like"/>
    <property type="match status" value="1"/>
</dbReference>
<comment type="caution">
    <text evidence="11">The sequence shown here is derived from an EMBL/GenBank/DDBJ whole genome shotgun (WGS) entry which is preliminary data.</text>
</comment>
<evidence type="ECO:0000313" key="12">
    <source>
        <dbReference type="Proteomes" id="UP000058636"/>
    </source>
</evidence>
<sequence>MPEWLSVIVDNLPLLLKGALRTLQLTSLAVLIGLAIGIFVGMGRLSKYRIIRYPSSIYVEFLRGTPLMVQLFLVYFGLPELGLEFDRFTAAVVALGINSGAYVAEIVRAGIQSVPKGQYEAARSLGMSHAQAMIYVILPQAFRHILPALGNEFIALAKDSSLAMVIGTVELMRSAQYIVSRTFMSFPIYGGVALIYFAITFSVSRLVKFVEGRLKV</sequence>
<reference evidence="11 12" key="1">
    <citation type="journal article" date="2015" name="MBio">
        <title>Genome-Resolved Metagenomic Analysis Reveals Roles for Candidate Phyla and Other Microbial Community Members in Biogeochemical Transformations in Oil Reservoirs.</title>
        <authorList>
            <person name="Hu P."/>
            <person name="Tom L."/>
            <person name="Singh A."/>
            <person name="Thomas B.C."/>
            <person name="Baker B.J."/>
            <person name="Piceno Y.M."/>
            <person name="Andersen G.L."/>
            <person name="Banfield J.F."/>
        </authorList>
    </citation>
    <scope>NUCLEOTIDE SEQUENCE [LARGE SCALE GENOMIC DNA]</scope>
    <source>
        <strain evidence="11">46_26</strain>
    </source>
</reference>
<comment type="subcellular location">
    <subcellularLocation>
        <location evidence="1 9">Cell membrane</location>
        <topology evidence="1 9">Multi-pass membrane protein</topology>
    </subcellularLocation>
</comment>
<dbReference type="GO" id="GO:0043190">
    <property type="term" value="C:ATP-binding cassette (ABC) transporter complex"/>
    <property type="evidence" value="ECO:0007669"/>
    <property type="project" value="InterPro"/>
</dbReference>
<protein>
    <submittedName>
        <fullName evidence="11">Polar amino acid ABC transporter, inner membrane subunit</fullName>
    </submittedName>
</protein>
<dbReference type="EMBL" id="LGFG01000074">
    <property type="protein sequence ID" value="KUK22924.1"/>
    <property type="molecule type" value="Genomic_DNA"/>
</dbReference>